<feature type="transmembrane region" description="Helical" evidence="7">
    <location>
        <begin position="6"/>
        <end position="25"/>
    </location>
</feature>
<dbReference type="PANTHER" id="PTHR30489">
    <property type="entry name" value="LIPOPROTEIN-RELEASING SYSTEM TRANSMEMBRANE PROTEIN LOLE"/>
    <property type="match status" value="1"/>
</dbReference>
<feature type="transmembrane region" description="Helical" evidence="7">
    <location>
        <begin position="45"/>
        <end position="66"/>
    </location>
</feature>
<feature type="transmembrane region" description="Helical" evidence="7">
    <location>
        <begin position="271"/>
        <end position="297"/>
    </location>
</feature>
<evidence type="ECO:0000256" key="7">
    <source>
        <dbReference type="SAM" id="Phobius"/>
    </source>
</evidence>
<dbReference type="InterPro" id="IPR003838">
    <property type="entry name" value="ABC3_permease_C"/>
</dbReference>
<dbReference type="RefSeq" id="WP_272101324.1">
    <property type="nucleotide sequence ID" value="NZ_JAQNDK010000004.1"/>
</dbReference>
<evidence type="ECO:0000256" key="4">
    <source>
        <dbReference type="ARBA" id="ARBA00022692"/>
    </source>
</evidence>
<sequence length="720" mass="76705">MIELSRSLQAALLAAVALGIVLLAWRGYTRFDKKGELEPRRPGVVRGGVVVALTGAGLLALTLIASSGRAKGLALIGAFFSSNTELIAQLVAALIVGGGLRLFRARTTADKARWLSGRWGSKARAGLRVLGAMSLLAALAIVVLWVAVLPIQPTFRWILGGVLFGAGTGYLVAGSRPVRKGLYRALGWWWGALVGVAFGATATLTARMPVGKGASFNATDQIIRFTALVSSVAFLFFVLSALLPIALDALERRSFVPHVAARHVRASKSGFLTVISVLSMAGVAVSSCALCSVTSIMGGFGADLKRKILGNNAHMVVDASRPGGFGNWDDKLTQVRVALAPYGGAATPVAAGEAMGSSASNTAGALVRGIDPDTIGQVIDLPKNIEVGSFDYLRDPEKLTSLPPEEVIGRGPGGEPYFKGPDFRQPTDVDPSVRDYLKQQTRIYPGVIIGRELAKSLHVLVGDEVTLLSPMGELGPTGVMPRSRKFRVAAIFYSGMYEYDVTHAYVLMEEAQKFFSLDDKITHIDIRVPDPERVQEVRPAVEAAVAASAALDEAPEGGKPPPQLRVRDWMEMNKNLFSALKLEKIATFIILSIAIAVASFCIVCTLLLMVTEKGKEIAVLKALGASDNAVMRVFMLEGVIIGAIGTIYGVGTALAVCTGLYWFGVRLDPDVYYIDRLPVNVNLSDYAMVAVASMLICTIATIYPARAASRLSPVDGLRYE</sequence>
<reference evidence="9 10" key="1">
    <citation type="submission" date="2023-01" db="EMBL/GenBank/DDBJ databases">
        <title>Minimal conservation of predation-associated metabolite biosynthetic gene clusters underscores biosynthetic potential of Myxococcota including descriptions for ten novel species: Archangium lansinium sp. nov., Myxococcus landrumus sp. nov., Nannocystis bai.</title>
        <authorList>
            <person name="Ahearne A."/>
            <person name="Stevens C."/>
            <person name="Dowd S."/>
        </authorList>
    </citation>
    <scope>NUCLEOTIDE SEQUENCE [LARGE SCALE GENOMIC DNA]</scope>
    <source>
        <strain evidence="9 10">WIWO2</strain>
    </source>
</reference>
<gene>
    <name evidence="9" type="ORF">POL72_35940</name>
</gene>
<organism evidence="9 10">
    <name type="scientific">Sorangium atrum</name>
    <dbReference type="NCBI Taxonomy" id="2995308"/>
    <lineage>
        <taxon>Bacteria</taxon>
        <taxon>Pseudomonadati</taxon>
        <taxon>Myxococcota</taxon>
        <taxon>Polyangia</taxon>
        <taxon>Polyangiales</taxon>
        <taxon>Polyangiaceae</taxon>
        <taxon>Sorangium</taxon>
    </lineage>
</organism>
<comment type="similarity">
    <text evidence="2">Belongs to the ABC-4 integral membrane protein family. LolC/E subfamily.</text>
</comment>
<evidence type="ECO:0000256" key="6">
    <source>
        <dbReference type="ARBA" id="ARBA00023136"/>
    </source>
</evidence>
<evidence type="ECO:0000313" key="9">
    <source>
        <dbReference type="EMBL" id="MDC0683177.1"/>
    </source>
</evidence>
<feature type="transmembrane region" description="Helical" evidence="7">
    <location>
        <begin position="585"/>
        <end position="610"/>
    </location>
</feature>
<comment type="subcellular location">
    <subcellularLocation>
        <location evidence="1">Cell membrane</location>
        <topology evidence="1">Multi-pass membrane protein</topology>
    </subcellularLocation>
</comment>
<protein>
    <submittedName>
        <fullName evidence="9">ABC transporter permease</fullName>
    </submittedName>
</protein>
<feature type="transmembrane region" description="Helical" evidence="7">
    <location>
        <begin position="225"/>
        <end position="250"/>
    </location>
</feature>
<keyword evidence="4 7" id="KW-0812">Transmembrane</keyword>
<evidence type="ECO:0000313" key="10">
    <source>
        <dbReference type="Proteomes" id="UP001217485"/>
    </source>
</evidence>
<feature type="transmembrane region" description="Helical" evidence="7">
    <location>
        <begin position="683"/>
        <end position="703"/>
    </location>
</feature>
<evidence type="ECO:0000256" key="2">
    <source>
        <dbReference type="ARBA" id="ARBA00005236"/>
    </source>
</evidence>
<evidence type="ECO:0000259" key="8">
    <source>
        <dbReference type="Pfam" id="PF02687"/>
    </source>
</evidence>
<keyword evidence="6 7" id="KW-0472">Membrane</keyword>
<feature type="transmembrane region" description="Helical" evidence="7">
    <location>
        <begin position="630"/>
        <end position="663"/>
    </location>
</feature>
<dbReference type="Proteomes" id="UP001217485">
    <property type="component" value="Unassembled WGS sequence"/>
</dbReference>
<dbReference type="EMBL" id="JAQNDK010000004">
    <property type="protein sequence ID" value="MDC0683177.1"/>
    <property type="molecule type" value="Genomic_DNA"/>
</dbReference>
<accession>A0ABT5C9R2</accession>
<name>A0ABT5C9R2_9BACT</name>
<feature type="transmembrane region" description="Helical" evidence="7">
    <location>
        <begin position="185"/>
        <end position="205"/>
    </location>
</feature>
<keyword evidence="3" id="KW-1003">Cell membrane</keyword>
<evidence type="ECO:0000256" key="5">
    <source>
        <dbReference type="ARBA" id="ARBA00022989"/>
    </source>
</evidence>
<evidence type="ECO:0000256" key="1">
    <source>
        <dbReference type="ARBA" id="ARBA00004651"/>
    </source>
</evidence>
<dbReference type="InterPro" id="IPR051447">
    <property type="entry name" value="Lipoprotein-release_system"/>
</dbReference>
<evidence type="ECO:0000256" key="3">
    <source>
        <dbReference type="ARBA" id="ARBA00022475"/>
    </source>
</evidence>
<feature type="domain" description="ABC3 transporter permease C-terminal" evidence="8">
    <location>
        <begin position="589"/>
        <end position="713"/>
    </location>
</feature>
<feature type="transmembrane region" description="Helical" evidence="7">
    <location>
        <begin position="86"/>
        <end position="104"/>
    </location>
</feature>
<keyword evidence="10" id="KW-1185">Reference proteome</keyword>
<dbReference type="Pfam" id="PF02687">
    <property type="entry name" value="FtsX"/>
    <property type="match status" value="1"/>
</dbReference>
<dbReference type="PANTHER" id="PTHR30489:SF0">
    <property type="entry name" value="LIPOPROTEIN-RELEASING SYSTEM TRANSMEMBRANE PROTEIN LOLE"/>
    <property type="match status" value="1"/>
</dbReference>
<proteinExistence type="inferred from homology"/>
<feature type="transmembrane region" description="Helical" evidence="7">
    <location>
        <begin position="125"/>
        <end position="148"/>
    </location>
</feature>
<comment type="caution">
    <text evidence="9">The sequence shown here is derived from an EMBL/GenBank/DDBJ whole genome shotgun (WGS) entry which is preliminary data.</text>
</comment>
<keyword evidence="5 7" id="KW-1133">Transmembrane helix</keyword>
<feature type="transmembrane region" description="Helical" evidence="7">
    <location>
        <begin position="154"/>
        <end position="173"/>
    </location>
</feature>